<evidence type="ECO:0000313" key="1">
    <source>
        <dbReference type="EMBL" id="MCS0806399.1"/>
    </source>
</evidence>
<name>A0ABT2D538_9BURK</name>
<accession>A0ABT2D538</accession>
<proteinExistence type="predicted"/>
<evidence type="ECO:0000313" key="2">
    <source>
        <dbReference type="Proteomes" id="UP001206126"/>
    </source>
</evidence>
<gene>
    <name evidence="1" type="ORF">NX774_00475</name>
</gene>
<dbReference type="RefSeq" id="WP_258820192.1">
    <property type="nucleotide sequence ID" value="NZ_JANUHB010000001.1"/>
</dbReference>
<dbReference type="EMBL" id="JANUHB010000001">
    <property type="protein sequence ID" value="MCS0806399.1"/>
    <property type="molecule type" value="Genomic_DNA"/>
</dbReference>
<comment type="caution">
    <text evidence="1">The sequence shown here is derived from an EMBL/GenBank/DDBJ whole genome shotgun (WGS) entry which is preliminary data.</text>
</comment>
<protein>
    <submittedName>
        <fullName evidence="1">Uncharacterized protein</fullName>
    </submittedName>
</protein>
<sequence>MATKETKMAIYHNGPASSWLGTGPYRGIRISKQANNIGAANDEAANLRIPLAIVRRRKYLER</sequence>
<keyword evidence="2" id="KW-1185">Reference proteome</keyword>
<organism evidence="1 2">
    <name type="scientific">Massilia agilis</name>
    <dbReference type="NCBI Taxonomy" id="1811226"/>
    <lineage>
        <taxon>Bacteria</taxon>
        <taxon>Pseudomonadati</taxon>
        <taxon>Pseudomonadota</taxon>
        <taxon>Betaproteobacteria</taxon>
        <taxon>Burkholderiales</taxon>
        <taxon>Oxalobacteraceae</taxon>
        <taxon>Telluria group</taxon>
        <taxon>Massilia</taxon>
    </lineage>
</organism>
<dbReference type="Proteomes" id="UP001206126">
    <property type="component" value="Unassembled WGS sequence"/>
</dbReference>
<reference evidence="1 2" key="1">
    <citation type="submission" date="2022-08" db="EMBL/GenBank/DDBJ databases">
        <title>Reclassification of Massilia species as members of the genera Telluria, Duganella, Pseudoduganella, Mokoshia gen. nov. and Zemynaea gen. nov. using orthogonal and non-orthogonal genome-based approaches.</title>
        <authorList>
            <person name="Bowman J.P."/>
        </authorList>
    </citation>
    <scope>NUCLEOTIDE SEQUENCE [LARGE SCALE GENOMIC DNA]</scope>
    <source>
        <strain evidence="1 2">JCM 31605</strain>
    </source>
</reference>